<comment type="similarity">
    <text evidence="1 5">Belongs to the peptidase S41A family.</text>
</comment>
<dbReference type="SMART" id="SM00245">
    <property type="entry name" value="TSPc"/>
    <property type="match status" value="1"/>
</dbReference>
<dbReference type="Gene3D" id="3.90.226.10">
    <property type="entry name" value="2-enoyl-CoA Hydratase, Chain A, domain 1"/>
    <property type="match status" value="1"/>
</dbReference>
<dbReference type="GO" id="GO:0004175">
    <property type="term" value="F:endopeptidase activity"/>
    <property type="evidence" value="ECO:0007669"/>
    <property type="project" value="TreeGrafter"/>
</dbReference>
<keyword evidence="2 5" id="KW-0645">Protease</keyword>
<dbReference type="InterPro" id="IPR001478">
    <property type="entry name" value="PDZ"/>
</dbReference>
<evidence type="ECO:0000259" key="7">
    <source>
        <dbReference type="PROSITE" id="PS50106"/>
    </source>
</evidence>
<dbReference type="InterPro" id="IPR029045">
    <property type="entry name" value="ClpP/crotonase-like_dom_sf"/>
</dbReference>
<name>A0A3A1YWL6_9GAMM</name>
<gene>
    <name evidence="8" type="ORF">CKF58_00585</name>
</gene>
<organism evidence="8 9">
    <name type="scientific">Psittacicella hinzii</name>
    <dbReference type="NCBI Taxonomy" id="2028575"/>
    <lineage>
        <taxon>Bacteria</taxon>
        <taxon>Pseudomonadati</taxon>
        <taxon>Pseudomonadota</taxon>
        <taxon>Gammaproteobacteria</taxon>
        <taxon>Pasteurellales</taxon>
        <taxon>Psittacicellaceae</taxon>
        <taxon>Psittacicella</taxon>
    </lineage>
</organism>
<dbReference type="InterPro" id="IPR040573">
    <property type="entry name" value="TSP_N"/>
</dbReference>
<dbReference type="SUPFAM" id="SSF50156">
    <property type="entry name" value="PDZ domain-like"/>
    <property type="match status" value="1"/>
</dbReference>
<dbReference type="PROSITE" id="PS50106">
    <property type="entry name" value="PDZ"/>
    <property type="match status" value="1"/>
</dbReference>
<feature type="signal peptide" evidence="6">
    <location>
        <begin position="1"/>
        <end position="28"/>
    </location>
</feature>
<dbReference type="PANTHER" id="PTHR32060">
    <property type="entry name" value="TAIL-SPECIFIC PROTEASE"/>
    <property type="match status" value="1"/>
</dbReference>
<evidence type="ECO:0000256" key="4">
    <source>
        <dbReference type="ARBA" id="ARBA00022825"/>
    </source>
</evidence>
<feature type="domain" description="PDZ" evidence="7">
    <location>
        <begin position="284"/>
        <end position="323"/>
    </location>
</feature>
<evidence type="ECO:0000256" key="2">
    <source>
        <dbReference type="ARBA" id="ARBA00022670"/>
    </source>
</evidence>
<evidence type="ECO:0000256" key="3">
    <source>
        <dbReference type="ARBA" id="ARBA00022801"/>
    </source>
</evidence>
<comment type="caution">
    <text evidence="8">The sequence shown here is derived from an EMBL/GenBank/DDBJ whole genome shotgun (WGS) entry which is preliminary data.</text>
</comment>
<sequence length="709" mass="79900">MKTKLILTAIFAGLSSASFMLMPQAANAVLVSKTKSPAIDTNKYLRNSVMSNFVLNTNISGDSFKPDNEFQYPFRQIPGIYANNHFLHQRLNEGEPLARKVLEQYLRVLDPGKVLFTKQEVENLYKTYTTGNHPLITNNLDTGWKIYQLYARHLTELNRLVAEYVLSLNSEPNLDTDMTITKGDYAEFRDEGVTLADVAKKYALRSLIAVKIDKPKFDWNQVRAYVMRGLIYQQNTLNNTRSVDVYGKFVDSLVKGGADAHSAFYPPEDSNTMAEHLSSSFYGIGVGITANSDGTFVIASIIKGGPSEKQGGIEKDDEILAVSQDGKNWVNADTLLMPSLIKLIKGKENTKVFLRLYSKDGFTKVVSINRGAVKQEDIVVNLKKYTKDGKEYGVVKFGSFYQGLSNDLYKALSSNPNLEGLIIDLRGNTGGYVEEAQGISSIFLDQFSPIMQVTNNRTQVVGSTRNSRPVSFSAKPYLFNKPIIVLIDAGSASASEIFSGAVQDYRRGLIMGDKSFGKGTVQAPINISDFTNDGLTYVTIQIFFRVTGKTTQVNGVTPDIQLPILTLNKREVDFFNALKPETINAAKYTPYNNFVSKNILTQLTNVQQEWSKTHPDYSKYVSFINRIKTENDRKFEYVNYTKRLEFQKYYQGQILQNYNKWAKENNKPSYSSYEELMKRNIGDKDGPDLALDMSKDLLVEYVKLWNQKK</sequence>
<keyword evidence="9" id="KW-1185">Reference proteome</keyword>
<dbReference type="Gene3D" id="3.30.750.44">
    <property type="match status" value="1"/>
</dbReference>
<reference evidence="8 9" key="1">
    <citation type="submission" date="2017-08" db="EMBL/GenBank/DDBJ databases">
        <title>Reclassification of Bisgaard taxon 37 and 44.</title>
        <authorList>
            <person name="Christensen H."/>
        </authorList>
    </citation>
    <scope>NUCLEOTIDE SEQUENCE [LARGE SCALE GENOMIC DNA]</scope>
    <source>
        <strain evidence="8 9">111</strain>
    </source>
</reference>
<evidence type="ECO:0000256" key="5">
    <source>
        <dbReference type="RuleBase" id="RU004404"/>
    </source>
</evidence>
<dbReference type="Gene3D" id="2.30.42.10">
    <property type="match status" value="1"/>
</dbReference>
<keyword evidence="4 5" id="KW-0720">Serine protease</keyword>
<dbReference type="OrthoDB" id="9812068at2"/>
<dbReference type="EMBL" id="NRJG01000009">
    <property type="protein sequence ID" value="RIY40447.1"/>
    <property type="molecule type" value="Genomic_DNA"/>
</dbReference>
<dbReference type="AlphaFoldDB" id="A0A3A1YWL6"/>
<dbReference type="InterPro" id="IPR004447">
    <property type="entry name" value="Peptidase_S41A"/>
</dbReference>
<dbReference type="Pfam" id="PF00595">
    <property type="entry name" value="PDZ"/>
    <property type="match status" value="1"/>
</dbReference>
<dbReference type="GO" id="GO:0007165">
    <property type="term" value="P:signal transduction"/>
    <property type="evidence" value="ECO:0007669"/>
    <property type="project" value="TreeGrafter"/>
</dbReference>
<evidence type="ECO:0000313" key="9">
    <source>
        <dbReference type="Proteomes" id="UP000265916"/>
    </source>
</evidence>
<dbReference type="InterPro" id="IPR036034">
    <property type="entry name" value="PDZ_sf"/>
</dbReference>
<keyword evidence="6" id="KW-0732">Signal</keyword>
<evidence type="ECO:0000256" key="1">
    <source>
        <dbReference type="ARBA" id="ARBA00009179"/>
    </source>
</evidence>
<feature type="chain" id="PRO_5017357440" description="PDZ domain-containing protein" evidence="6">
    <location>
        <begin position="29"/>
        <end position="709"/>
    </location>
</feature>
<dbReference type="PANTHER" id="PTHR32060:SF22">
    <property type="entry name" value="CARBOXYL-TERMINAL-PROCESSING PEPTIDASE 3, CHLOROPLASTIC"/>
    <property type="match status" value="1"/>
</dbReference>
<dbReference type="GO" id="GO:0008236">
    <property type="term" value="F:serine-type peptidase activity"/>
    <property type="evidence" value="ECO:0007669"/>
    <property type="project" value="UniProtKB-KW"/>
</dbReference>
<dbReference type="Proteomes" id="UP000265916">
    <property type="component" value="Unassembled WGS sequence"/>
</dbReference>
<dbReference type="SUPFAM" id="SSF52096">
    <property type="entry name" value="ClpP/crotonase"/>
    <property type="match status" value="1"/>
</dbReference>
<dbReference type="Pfam" id="PF17804">
    <property type="entry name" value="TSP_NTD"/>
    <property type="match status" value="1"/>
</dbReference>
<evidence type="ECO:0000313" key="8">
    <source>
        <dbReference type="EMBL" id="RIY40447.1"/>
    </source>
</evidence>
<keyword evidence="3 5" id="KW-0378">Hydrolase</keyword>
<dbReference type="NCBIfam" id="TIGR00225">
    <property type="entry name" value="prc"/>
    <property type="match status" value="1"/>
</dbReference>
<accession>A0A3A1YWL6</accession>
<dbReference type="Pfam" id="PF03572">
    <property type="entry name" value="Peptidase_S41"/>
    <property type="match status" value="1"/>
</dbReference>
<protein>
    <recommendedName>
        <fullName evidence="7">PDZ domain-containing protein</fullName>
    </recommendedName>
</protein>
<evidence type="ECO:0000256" key="6">
    <source>
        <dbReference type="SAM" id="SignalP"/>
    </source>
</evidence>
<proteinExistence type="inferred from homology"/>
<dbReference type="GO" id="GO:0030288">
    <property type="term" value="C:outer membrane-bounded periplasmic space"/>
    <property type="evidence" value="ECO:0007669"/>
    <property type="project" value="TreeGrafter"/>
</dbReference>
<dbReference type="Pfam" id="PF11818">
    <property type="entry name" value="DUF3340"/>
    <property type="match status" value="1"/>
</dbReference>
<dbReference type="GO" id="GO:0006508">
    <property type="term" value="P:proteolysis"/>
    <property type="evidence" value="ECO:0007669"/>
    <property type="project" value="UniProtKB-KW"/>
</dbReference>
<dbReference type="RefSeq" id="WP_119530051.1">
    <property type="nucleotide sequence ID" value="NZ_JBHSSP010000032.1"/>
</dbReference>
<dbReference type="InterPro" id="IPR020992">
    <property type="entry name" value="Tail_Prtase_C"/>
</dbReference>
<dbReference type="InterPro" id="IPR005151">
    <property type="entry name" value="Tail-specific_protease"/>
</dbReference>
<dbReference type="CDD" id="cd07560">
    <property type="entry name" value="Peptidase_S41_CPP"/>
    <property type="match status" value="1"/>
</dbReference>